<dbReference type="Proteomes" id="UP000001400">
    <property type="component" value="Chromosome"/>
</dbReference>
<keyword evidence="12" id="KW-1185">Reference proteome</keyword>
<dbReference type="PANTHER" id="PTHR32114:SF2">
    <property type="entry name" value="ABC TRANSPORTER ABCH.3"/>
    <property type="match status" value="1"/>
</dbReference>
<reference evidence="11" key="1">
    <citation type="submission" date="2010-02" db="EMBL/GenBank/DDBJ databases">
        <title>Complete sequence of Aciduliprofundum boonei T469.</title>
        <authorList>
            <consortium name="US DOE Joint Genome Institute"/>
            <person name="Lucas S."/>
            <person name="Copeland A."/>
            <person name="Lapidus A."/>
            <person name="Cheng J.-F."/>
            <person name="Bruce D."/>
            <person name="Goodwin L."/>
            <person name="Pitluck S."/>
            <person name="Saunders E."/>
            <person name="Detter J.C."/>
            <person name="Han C."/>
            <person name="Tapia R."/>
            <person name="Land M."/>
            <person name="Hauser L."/>
            <person name="Kyrpides N."/>
            <person name="Mikhailova N."/>
            <person name="Flores G."/>
            <person name="Reysenbach A.-L."/>
            <person name="Woyke T."/>
        </authorList>
    </citation>
    <scope>NUCLEOTIDE SEQUENCE</scope>
    <source>
        <strain evidence="11">T469</strain>
    </source>
</reference>
<name>B5IAI0_ACIB4</name>
<dbReference type="PANTHER" id="PTHR32114">
    <property type="entry name" value="ABC TRANSPORTER ABCH.3"/>
    <property type="match status" value="1"/>
</dbReference>
<dbReference type="Gene3D" id="1.10.287.510">
    <property type="entry name" value="Helix hairpin bin"/>
    <property type="match status" value="1"/>
</dbReference>
<feature type="coiled-coil region" evidence="10">
    <location>
        <begin position="196"/>
        <end position="640"/>
    </location>
</feature>
<dbReference type="Pfam" id="PF04423">
    <property type="entry name" value="Rad50_zn_hook"/>
    <property type="match status" value="1"/>
</dbReference>
<feature type="binding site" evidence="9">
    <location>
        <position position="413"/>
    </location>
    <ligand>
        <name>Zn(2+)</name>
        <dbReference type="ChEBI" id="CHEBI:29105"/>
    </ligand>
</feature>
<dbReference type="Pfam" id="PF13476">
    <property type="entry name" value="AAA_23"/>
    <property type="match status" value="1"/>
</dbReference>
<evidence type="ECO:0000313" key="11">
    <source>
        <dbReference type="EMBL" id="ADD08664.1"/>
    </source>
</evidence>
<keyword evidence="8" id="KW-0234">DNA repair</keyword>
<dbReference type="Gene3D" id="3.40.50.300">
    <property type="entry name" value="P-loop containing nucleotide triphosphate hydrolases"/>
    <property type="match status" value="2"/>
</dbReference>
<keyword evidence="1 9" id="KW-0479">Metal-binding</keyword>
<protein>
    <submittedName>
        <fullName evidence="11">SMC domain protein</fullName>
    </submittedName>
</protein>
<dbReference type="KEGG" id="abi:Aboo_0855"/>
<evidence type="ECO:0000256" key="9">
    <source>
        <dbReference type="PROSITE-ProRule" id="PRU00471"/>
    </source>
</evidence>
<dbReference type="HOGENOM" id="CLU_004785_0_2_2"/>
<dbReference type="OrthoDB" id="25344at2157"/>
<proteinExistence type="predicted"/>
<feature type="binding site" evidence="9">
    <location>
        <position position="416"/>
    </location>
    <ligand>
        <name>Zn(2+)</name>
        <dbReference type="ChEBI" id="CHEBI:29105"/>
    </ligand>
</feature>
<keyword evidence="5 9" id="KW-0862">Zinc</keyword>
<keyword evidence="7 10" id="KW-0175">Coiled coil</keyword>
<keyword evidence="2" id="KW-0547">Nucleotide-binding</keyword>
<dbReference type="SUPFAM" id="SSF52540">
    <property type="entry name" value="P-loop containing nucleoside triphosphate hydrolases"/>
    <property type="match status" value="2"/>
</dbReference>
<dbReference type="InterPro" id="IPR027417">
    <property type="entry name" value="P-loop_NTPase"/>
</dbReference>
<evidence type="ECO:0000256" key="5">
    <source>
        <dbReference type="ARBA" id="ARBA00022833"/>
    </source>
</evidence>
<evidence type="ECO:0000313" key="12">
    <source>
        <dbReference type="Proteomes" id="UP000001400"/>
    </source>
</evidence>
<keyword evidence="4" id="KW-0378">Hydrolase</keyword>
<evidence type="ECO:0000256" key="4">
    <source>
        <dbReference type="ARBA" id="ARBA00022801"/>
    </source>
</evidence>
<dbReference type="GO" id="GO:0016887">
    <property type="term" value="F:ATP hydrolysis activity"/>
    <property type="evidence" value="ECO:0007669"/>
    <property type="project" value="InterPro"/>
</dbReference>
<dbReference type="GO" id="GO:0006302">
    <property type="term" value="P:double-strand break repair"/>
    <property type="evidence" value="ECO:0007669"/>
    <property type="project" value="InterPro"/>
</dbReference>
<dbReference type="InterPro" id="IPR013134">
    <property type="entry name" value="Zn_hook_RAD50"/>
</dbReference>
<evidence type="ECO:0000256" key="1">
    <source>
        <dbReference type="ARBA" id="ARBA00022723"/>
    </source>
</evidence>
<sequence length="802" mass="95047">MIIRKIHLHNIRSYEDQDIELGKGITLFEGDIGSGKTTILMAIDFALFGNSTPDFYRSLLRKGTNRGFVEIIFEHGGKEYKIRRVLEAKGKGISNTESEVEAPEGVVKLTASDVRNYVLKLMGIDVGSSKRKSLPVVKYAIYTPQEMMKVILEGTGKKEEERLDVIRRIFRLDEYKVARENIGIVSKELVSEYRTVESKEEEIGRIESEVKEKELEIKKIEEEIKELNEKITQYEREYERKSKEWKEVMKLRDRYENLRREIEKLKTKILGFKENLNKANKELEEIEVIKEKMKNIEEEAQRYESVEKIRDELQRKLNDIMNTEIRFKKAQERIKVLKEKIEKAKNLRVELEKLKSRKNELESKTAKIEDLENRKKDLEERRSEIRGVIAAINTKIEELRKELEDYKSLGAVCPKCKRPLTEEHKKKLISETIAKIEDKKEELRRANASEVKIKREMREIDEEIRELQENAKALSAIQERIKHIEDSIKEGEEAEKELEIAERNLPIFDEEEKRKMSEELEKVKFEVERLRNVWREYNALKGRVEREGKIIEEIKNYKFEIEGMEKELQRKSKEINSLNYSDDVFKKLSEEYREIEGILSSAKRVKEEKEKRVEELKNEIDKKMKLIEKLRDEIKLYKKHVEFGKWLRDELAQALEEIERLRLLSINEEFRQLFEDWFHEIMGESEYEATIDEDFKPIVRYQKFDMPIYSLSGGERTSIALAYRLALNTMVKRSLNLESHLLILDEPTDGFSKDQLYKLKDVFDKMDTDQIIIVSHEKELMNLADTVYHVEKVNGVSKINKI</sequence>
<dbReference type="RefSeq" id="WP_008082538.1">
    <property type="nucleotide sequence ID" value="NC_013926.1"/>
</dbReference>
<dbReference type="EMBL" id="CP001941">
    <property type="protein sequence ID" value="ADD08664.1"/>
    <property type="molecule type" value="Genomic_DNA"/>
</dbReference>
<evidence type="ECO:0000256" key="7">
    <source>
        <dbReference type="ARBA" id="ARBA00023054"/>
    </source>
</evidence>
<dbReference type="GO" id="GO:0005524">
    <property type="term" value="F:ATP binding"/>
    <property type="evidence" value="ECO:0007669"/>
    <property type="project" value="UniProtKB-KW"/>
</dbReference>
<gene>
    <name evidence="11" type="ordered locus">Aboo_0855</name>
</gene>
<keyword evidence="6" id="KW-0067">ATP-binding</keyword>
<dbReference type="AlphaFoldDB" id="B5IAI0"/>
<dbReference type="STRING" id="439481.Aboo_0855"/>
<evidence type="ECO:0000256" key="2">
    <source>
        <dbReference type="ARBA" id="ARBA00022741"/>
    </source>
</evidence>
<dbReference type="eggNOG" id="arCOG00368">
    <property type="taxonomic scope" value="Archaea"/>
</dbReference>
<evidence type="ECO:0000256" key="8">
    <source>
        <dbReference type="ARBA" id="ARBA00023204"/>
    </source>
</evidence>
<keyword evidence="3" id="KW-0227">DNA damage</keyword>
<evidence type="ECO:0000256" key="3">
    <source>
        <dbReference type="ARBA" id="ARBA00022763"/>
    </source>
</evidence>
<organism evidence="11 12">
    <name type="scientific">Aciduliprofundum boonei (strain DSM 19572 / T469)</name>
    <dbReference type="NCBI Taxonomy" id="439481"/>
    <lineage>
        <taxon>Archaea</taxon>
        <taxon>Methanobacteriati</taxon>
        <taxon>Thermoplasmatota</taxon>
        <taxon>DHVE2 group</taxon>
        <taxon>Candidatus Aciduliprofundum</taxon>
    </lineage>
</organism>
<dbReference type="SUPFAM" id="SSF75712">
    <property type="entry name" value="Rad50 coiled-coil Zn hook"/>
    <property type="match status" value="1"/>
</dbReference>
<evidence type="ECO:0000256" key="6">
    <source>
        <dbReference type="ARBA" id="ARBA00022840"/>
    </source>
</evidence>
<dbReference type="InterPro" id="IPR038729">
    <property type="entry name" value="Rad50/SbcC_AAA"/>
</dbReference>
<dbReference type="GO" id="GO:0046872">
    <property type="term" value="F:metal ion binding"/>
    <property type="evidence" value="ECO:0007669"/>
    <property type="project" value="UniProtKB-UniRule"/>
</dbReference>
<dbReference type="PROSITE" id="PS51131">
    <property type="entry name" value="ZN_HOOK"/>
    <property type="match status" value="1"/>
</dbReference>
<evidence type="ECO:0000256" key="10">
    <source>
        <dbReference type="SAM" id="Coils"/>
    </source>
</evidence>
<dbReference type="GeneID" id="8827805"/>
<accession>B5IAI0</accession>